<keyword evidence="7" id="KW-1185">Reference proteome</keyword>
<dbReference type="InterPro" id="IPR006336">
    <property type="entry name" value="GCS2"/>
</dbReference>
<evidence type="ECO:0000256" key="5">
    <source>
        <dbReference type="ARBA" id="ARBA00048819"/>
    </source>
</evidence>
<dbReference type="PANTHER" id="PTHR34378">
    <property type="entry name" value="GLUTAMATE--CYSTEINE LIGASE, CHLOROPLASTIC"/>
    <property type="match status" value="1"/>
</dbReference>
<dbReference type="SUPFAM" id="SSF55931">
    <property type="entry name" value="Glutamine synthetase/guanido kinase"/>
    <property type="match status" value="1"/>
</dbReference>
<evidence type="ECO:0000256" key="4">
    <source>
        <dbReference type="ARBA" id="ARBA00022840"/>
    </source>
</evidence>
<organism evidence="6 7">
    <name type="scientific">Kribbella koreensis</name>
    <dbReference type="NCBI Taxonomy" id="57909"/>
    <lineage>
        <taxon>Bacteria</taxon>
        <taxon>Bacillati</taxon>
        <taxon>Actinomycetota</taxon>
        <taxon>Actinomycetes</taxon>
        <taxon>Propionibacteriales</taxon>
        <taxon>Kribbellaceae</taxon>
        <taxon>Kribbella</taxon>
    </lineage>
</organism>
<evidence type="ECO:0000256" key="2">
    <source>
        <dbReference type="ARBA" id="ARBA00022598"/>
    </source>
</evidence>
<dbReference type="EC" id="6.3.2.2" evidence="1"/>
<evidence type="ECO:0000256" key="3">
    <source>
        <dbReference type="ARBA" id="ARBA00022741"/>
    </source>
</evidence>
<dbReference type="EMBL" id="BAAAHK010000027">
    <property type="protein sequence ID" value="GAA0963432.1"/>
    <property type="molecule type" value="Genomic_DNA"/>
</dbReference>
<protein>
    <recommendedName>
        <fullName evidence="1">glutamate--cysteine ligase</fullName>
        <ecNumber evidence="1">6.3.2.2</ecNumber>
    </recommendedName>
</protein>
<dbReference type="Gene3D" id="3.30.590.20">
    <property type="match status" value="1"/>
</dbReference>
<dbReference type="RefSeq" id="WP_343984070.1">
    <property type="nucleotide sequence ID" value="NZ_BAAAHK010000027.1"/>
</dbReference>
<name>A0ABN1RTJ5_9ACTN</name>
<dbReference type="InterPro" id="IPR035434">
    <property type="entry name" value="GCL_bact_plant"/>
</dbReference>
<dbReference type="Pfam" id="PF04107">
    <property type="entry name" value="GCS2"/>
    <property type="match status" value="1"/>
</dbReference>
<comment type="caution">
    <text evidence="6">The sequence shown here is derived from an EMBL/GenBank/DDBJ whole genome shotgun (WGS) entry which is preliminary data.</text>
</comment>
<comment type="catalytic activity">
    <reaction evidence="5">
        <text>L-cysteine + L-glutamate + ATP = gamma-L-glutamyl-L-cysteine + ADP + phosphate + H(+)</text>
        <dbReference type="Rhea" id="RHEA:13285"/>
        <dbReference type="ChEBI" id="CHEBI:15378"/>
        <dbReference type="ChEBI" id="CHEBI:29985"/>
        <dbReference type="ChEBI" id="CHEBI:30616"/>
        <dbReference type="ChEBI" id="CHEBI:35235"/>
        <dbReference type="ChEBI" id="CHEBI:43474"/>
        <dbReference type="ChEBI" id="CHEBI:58173"/>
        <dbReference type="ChEBI" id="CHEBI:456216"/>
        <dbReference type="EC" id="6.3.2.2"/>
    </reaction>
</comment>
<sequence length="314" mass="34453">MDTKELRPLVAGLFARGRRRTTRIAVEQEFLVADTATGAAVPIERVRRAARTAHAAPYVSFEPGGQLELSLPCTDDPAGSLCAYTEDLQRHLTAAGIQLDAQPCDPRPEHEVPLQLTTPRYVAMHRHFDTIGPAGRRMMRRTASTQVCLDWWPGEAGIEQWRVLNLAGPLLAARFARSSGLGSRLTTWLRTDPARTGFDDRLLHADPVTAYAEFAAVAKVFVTGGAADHLSTLFPPVRPRGTYLEVRFLDAQQPAEVGPVITALASLMYDDALRRRTLRLLQTQAPQLADHWHAAAMGTLSTADRLLPELEPAA</sequence>
<evidence type="ECO:0000313" key="6">
    <source>
        <dbReference type="EMBL" id="GAA0963432.1"/>
    </source>
</evidence>
<evidence type="ECO:0000256" key="1">
    <source>
        <dbReference type="ARBA" id="ARBA00012220"/>
    </source>
</evidence>
<gene>
    <name evidence="6" type="ORF">GCM10009554_82800</name>
</gene>
<keyword evidence="2" id="KW-0436">Ligase</keyword>
<proteinExistence type="predicted"/>
<keyword evidence="4" id="KW-0067">ATP-binding</keyword>
<reference evidence="6 7" key="1">
    <citation type="journal article" date="2019" name="Int. J. Syst. Evol. Microbiol.">
        <title>The Global Catalogue of Microorganisms (GCM) 10K type strain sequencing project: providing services to taxonomists for standard genome sequencing and annotation.</title>
        <authorList>
            <consortium name="The Broad Institute Genomics Platform"/>
            <consortium name="The Broad Institute Genome Sequencing Center for Infectious Disease"/>
            <person name="Wu L."/>
            <person name="Ma J."/>
        </authorList>
    </citation>
    <scope>NUCLEOTIDE SEQUENCE [LARGE SCALE GENOMIC DNA]</scope>
    <source>
        <strain evidence="6 7">JCM 10977</strain>
    </source>
</reference>
<evidence type="ECO:0000313" key="7">
    <source>
        <dbReference type="Proteomes" id="UP001500542"/>
    </source>
</evidence>
<keyword evidence="3" id="KW-0547">Nucleotide-binding</keyword>
<dbReference type="Proteomes" id="UP001500542">
    <property type="component" value="Unassembled WGS sequence"/>
</dbReference>
<accession>A0ABN1RTJ5</accession>
<dbReference type="PANTHER" id="PTHR34378:SF1">
    <property type="entry name" value="GLUTAMATE--CYSTEINE LIGASE, CHLOROPLASTIC"/>
    <property type="match status" value="1"/>
</dbReference>
<dbReference type="InterPro" id="IPR014746">
    <property type="entry name" value="Gln_synth/guanido_kin_cat_dom"/>
</dbReference>